<evidence type="ECO:0000313" key="2">
    <source>
        <dbReference type="Proteomes" id="UP001261624"/>
    </source>
</evidence>
<dbReference type="PROSITE" id="PS51257">
    <property type="entry name" value="PROKAR_LIPOPROTEIN"/>
    <property type="match status" value="1"/>
</dbReference>
<keyword evidence="2" id="KW-1185">Reference proteome</keyword>
<protein>
    <recommendedName>
        <fullName evidence="3">Lipocalin-like domain-containing protein</fullName>
    </recommendedName>
</protein>
<proteinExistence type="predicted"/>
<evidence type="ECO:0008006" key="3">
    <source>
        <dbReference type="Google" id="ProtNLM"/>
    </source>
</evidence>
<dbReference type="RefSeq" id="WP_311683796.1">
    <property type="nucleotide sequence ID" value="NZ_JAVRHM010000008.1"/>
</dbReference>
<accession>A0ABU3E1H9</accession>
<dbReference type="Proteomes" id="UP001261624">
    <property type="component" value="Unassembled WGS sequence"/>
</dbReference>
<comment type="caution">
    <text evidence="1">The sequence shown here is derived from an EMBL/GenBank/DDBJ whole genome shotgun (WGS) entry which is preliminary data.</text>
</comment>
<organism evidence="1 2">
    <name type="scientific">Autumnicola patrickiae</name>
    <dbReference type="NCBI Taxonomy" id="3075591"/>
    <lineage>
        <taxon>Bacteria</taxon>
        <taxon>Pseudomonadati</taxon>
        <taxon>Bacteroidota</taxon>
        <taxon>Flavobacteriia</taxon>
        <taxon>Flavobacteriales</taxon>
        <taxon>Flavobacteriaceae</taxon>
        <taxon>Autumnicola</taxon>
    </lineage>
</organism>
<evidence type="ECO:0000313" key="1">
    <source>
        <dbReference type="EMBL" id="MDT0689854.1"/>
    </source>
</evidence>
<name>A0ABU3E1H9_9FLAO</name>
<sequence length="166" mass="19237">MKRLLSLIVIFTLISCSSDDENISNEKNLLGVWENTYEINNEDYPDLEEGNYEYVLQYEFLSDKTFESYTFLRNTSTNTIEGYHVQTKGSFTTEGDRMSLIFDQWNSNIESTQFVSLDELILIQEDGESSFDYSVNQEELVFNFDPCGPLESCLADITFERDAEVQ</sequence>
<reference evidence="1 2" key="1">
    <citation type="submission" date="2023-09" db="EMBL/GenBank/DDBJ databases">
        <authorList>
            <person name="Rey-Velasco X."/>
        </authorList>
    </citation>
    <scope>NUCLEOTIDE SEQUENCE [LARGE SCALE GENOMIC DNA]</scope>
    <source>
        <strain evidence="1 2">F188</strain>
    </source>
</reference>
<gene>
    <name evidence="1" type="ORF">RM549_08660</name>
</gene>
<dbReference type="EMBL" id="JAVRHM010000008">
    <property type="protein sequence ID" value="MDT0689854.1"/>
    <property type="molecule type" value="Genomic_DNA"/>
</dbReference>